<reference evidence="3" key="2">
    <citation type="journal article" date="2017" name="Nat. Plants">
        <title>The Aegilops tauschii genome reveals multiple impacts of transposons.</title>
        <authorList>
            <person name="Zhao G."/>
            <person name="Zou C."/>
            <person name="Li K."/>
            <person name="Wang K."/>
            <person name="Li T."/>
            <person name="Gao L."/>
            <person name="Zhang X."/>
            <person name="Wang H."/>
            <person name="Yang Z."/>
            <person name="Liu X."/>
            <person name="Jiang W."/>
            <person name="Mao L."/>
            <person name="Kong X."/>
            <person name="Jiao Y."/>
            <person name="Jia J."/>
        </authorList>
    </citation>
    <scope>NUCLEOTIDE SEQUENCE [LARGE SCALE GENOMIC DNA]</scope>
    <source>
        <strain evidence="3">cv. AL8/78</strain>
    </source>
</reference>
<dbReference type="GO" id="GO:0016020">
    <property type="term" value="C:membrane"/>
    <property type="evidence" value="ECO:0007669"/>
    <property type="project" value="InterPro"/>
</dbReference>
<name>A0A452ZZV1_AEGTS</name>
<dbReference type="GO" id="GO:0016628">
    <property type="term" value="F:oxidoreductase activity, acting on the CH-CH group of donors, NAD or NADP as acceptor"/>
    <property type="evidence" value="ECO:0007669"/>
    <property type="project" value="InterPro"/>
</dbReference>
<feature type="transmembrane region" description="Helical" evidence="1">
    <location>
        <begin position="22"/>
        <end position="46"/>
    </location>
</feature>
<keyword evidence="1" id="KW-0472">Membrane</keyword>
<reference evidence="3" key="1">
    <citation type="journal article" date="2014" name="Science">
        <title>Ancient hybridizations among the ancestral genomes of bread wheat.</title>
        <authorList>
            <consortium name="International Wheat Genome Sequencing Consortium,"/>
            <person name="Marcussen T."/>
            <person name="Sandve S.R."/>
            <person name="Heier L."/>
            <person name="Spannagl M."/>
            <person name="Pfeifer M."/>
            <person name="Jakobsen K.S."/>
            <person name="Wulff B.B."/>
            <person name="Steuernagel B."/>
            <person name="Mayer K.F."/>
            <person name="Olsen O.A."/>
        </authorList>
    </citation>
    <scope>NUCLEOTIDE SEQUENCE [LARGE SCALE GENOMIC DNA]</scope>
    <source>
        <strain evidence="3">cv. AL8/78</strain>
    </source>
</reference>
<protein>
    <submittedName>
        <fullName evidence="2">Uncharacterized protein</fullName>
    </submittedName>
</protein>
<dbReference type="AlphaFoldDB" id="A0A452ZZV1"/>
<keyword evidence="1" id="KW-0812">Transmembrane</keyword>
<dbReference type="Proteomes" id="UP000015105">
    <property type="component" value="Chromosome 1D"/>
</dbReference>
<dbReference type="InterPro" id="IPR001171">
    <property type="entry name" value="ERG24_DHCR-like"/>
</dbReference>
<reference evidence="2" key="4">
    <citation type="submission" date="2019-03" db="UniProtKB">
        <authorList>
            <consortium name="EnsemblPlants"/>
        </authorList>
    </citation>
    <scope>IDENTIFICATION</scope>
</reference>
<evidence type="ECO:0000256" key="1">
    <source>
        <dbReference type="SAM" id="Phobius"/>
    </source>
</evidence>
<keyword evidence="1" id="KW-1133">Transmembrane helix</keyword>
<organism evidence="2 3">
    <name type="scientific">Aegilops tauschii subsp. strangulata</name>
    <name type="common">Goatgrass</name>
    <dbReference type="NCBI Taxonomy" id="200361"/>
    <lineage>
        <taxon>Eukaryota</taxon>
        <taxon>Viridiplantae</taxon>
        <taxon>Streptophyta</taxon>
        <taxon>Embryophyta</taxon>
        <taxon>Tracheophyta</taxon>
        <taxon>Spermatophyta</taxon>
        <taxon>Magnoliopsida</taxon>
        <taxon>Liliopsida</taxon>
        <taxon>Poales</taxon>
        <taxon>Poaceae</taxon>
        <taxon>BOP clade</taxon>
        <taxon>Pooideae</taxon>
        <taxon>Triticodae</taxon>
        <taxon>Triticeae</taxon>
        <taxon>Triticinae</taxon>
        <taxon>Aegilops</taxon>
    </lineage>
</organism>
<accession>A0A452ZZV1</accession>
<evidence type="ECO:0000313" key="2">
    <source>
        <dbReference type="EnsemblPlants" id="AET1Gv20988500.7"/>
    </source>
</evidence>
<proteinExistence type="predicted"/>
<dbReference type="EnsemblPlants" id="AET1Gv20988500.7">
    <property type="protein sequence ID" value="AET1Gv20988500.7"/>
    <property type="gene ID" value="AET1Gv20988500"/>
</dbReference>
<dbReference type="Gramene" id="AET1Gv20988500.7">
    <property type="protein sequence ID" value="AET1Gv20988500.7"/>
    <property type="gene ID" value="AET1Gv20988500"/>
</dbReference>
<sequence>VSFPSCDHLTIISRWDIIAERLGFMLVFGDLVFIPFTFTIQVFHLWKKGVI</sequence>
<evidence type="ECO:0000313" key="3">
    <source>
        <dbReference type="Proteomes" id="UP000015105"/>
    </source>
</evidence>
<dbReference type="Pfam" id="PF01222">
    <property type="entry name" value="ERG4_ERG24"/>
    <property type="match status" value="1"/>
</dbReference>
<reference evidence="2" key="3">
    <citation type="journal article" date="2017" name="Nature">
        <title>Genome sequence of the progenitor of the wheat D genome Aegilops tauschii.</title>
        <authorList>
            <person name="Luo M.C."/>
            <person name="Gu Y.Q."/>
            <person name="Puiu D."/>
            <person name="Wang H."/>
            <person name="Twardziok S.O."/>
            <person name="Deal K.R."/>
            <person name="Huo N."/>
            <person name="Zhu T."/>
            <person name="Wang L."/>
            <person name="Wang Y."/>
            <person name="McGuire P.E."/>
            <person name="Liu S."/>
            <person name="Long H."/>
            <person name="Ramasamy R.K."/>
            <person name="Rodriguez J.C."/>
            <person name="Van S.L."/>
            <person name="Yuan L."/>
            <person name="Wang Z."/>
            <person name="Xia Z."/>
            <person name="Xiao L."/>
            <person name="Anderson O.D."/>
            <person name="Ouyang S."/>
            <person name="Liang Y."/>
            <person name="Zimin A.V."/>
            <person name="Pertea G."/>
            <person name="Qi P."/>
            <person name="Bennetzen J.L."/>
            <person name="Dai X."/>
            <person name="Dawson M.W."/>
            <person name="Muller H.G."/>
            <person name="Kugler K."/>
            <person name="Rivarola-Duarte L."/>
            <person name="Spannagl M."/>
            <person name="Mayer K.F.X."/>
            <person name="Lu F.H."/>
            <person name="Bevan M.W."/>
            <person name="Leroy P."/>
            <person name="Li P."/>
            <person name="You F.M."/>
            <person name="Sun Q."/>
            <person name="Liu Z."/>
            <person name="Lyons E."/>
            <person name="Wicker T."/>
            <person name="Salzberg S.L."/>
            <person name="Devos K.M."/>
            <person name="Dvorak J."/>
        </authorList>
    </citation>
    <scope>NUCLEOTIDE SEQUENCE [LARGE SCALE GENOMIC DNA]</scope>
    <source>
        <strain evidence="2">cv. AL8/78</strain>
    </source>
</reference>
<dbReference type="GO" id="GO:0016126">
    <property type="term" value="P:sterol biosynthetic process"/>
    <property type="evidence" value="ECO:0007669"/>
    <property type="project" value="InterPro"/>
</dbReference>
<reference evidence="2" key="5">
    <citation type="journal article" date="2021" name="G3 (Bethesda)">
        <title>Aegilops tauschii genome assembly Aet v5.0 features greater sequence contiguity and improved annotation.</title>
        <authorList>
            <person name="Wang L."/>
            <person name="Zhu T."/>
            <person name="Rodriguez J.C."/>
            <person name="Deal K.R."/>
            <person name="Dubcovsky J."/>
            <person name="McGuire P.E."/>
            <person name="Lux T."/>
            <person name="Spannagl M."/>
            <person name="Mayer K.F.X."/>
            <person name="Baldrich P."/>
            <person name="Meyers B.C."/>
            <person name="Huo N."/>
            <person name="Gu Y.Q."/>
            <person name="Zhou H."/>
            <person name="Devos K.M."/>
            <person name="Bennetzen J.L."/>
            <person name="Unver T."/>
            <person name="Budak H."/>
            <person name="Gulick P.J."/>
            <person name="Galiba G."/>
            <person name="Kalapos B."/>
            <person name="Nelson D.R."/>
            <person name="Li P."/>
            <person name="You F.M."/>
            <person name="Luo M.C."/>
            <person name="Dvorak J."/>
        </authorList>
    </citation>
    <scope>NUCLEOTIDE SEQUENCE [LARGE SCALE GENOMIC DNA]</scope>
    <source>
        <strain evidence="2">cv. AL8/78</strain>
    </source>
</reference>
<keyword evidence="3" id="KW-1185">Reference proteome</keyword>